<dbReference type="GO" id="GO:0005509">
    <property type="term" value="F:calcium ion binding"/>
    <property type="evidence" value="ECO:0007669"/>
    <property type="project" value="InterPro"/>
</dbReference>
<evidence type="ECO:0000256" key="1">
    <source>
        <dbReference type="SAM" id="SignalP"/>
    </source>
</evidence>
<evidence type="ECO:0008006" key="4">
    <source>
        <dbReference type="Google" id="ProtNLM"/>
    </source>
</evidence>
<evidence type="ECO:0000313" key="3">
    <source>
        <dbReference type="Proteomes" id="UP001152320"/>
    </source>
</evidence>
<reference evidence="2" key="1">
    <citation type="submission" date="2021-10" db="EMBL/GenBank/DDBJ databases">
        <title>Tropical sea cucumber genome reveals ecological adaptation and Cuvierian tubules defense mechanism.</title>
        <authorList>
            <person name="Chen T."/>
        </authorList>
    </citation>
    <scope>NUCLEOTIDE SEQUENCE</scope>
    <source>
        <strain evidence="2">Nanhai2018</strain>
        <tissue evidence="2">Muscle</tissue>
    </source>
</reference>
<dbReference type="GO" id="GO:0005576">
    <property type="term" value="C:extracellular region"/>
    <property type="evidence" value="ECO:0007669"/>
    <property type="project" value="InterPro"/>
</dbReference>
<comment type="caution">
    <text evidence="2">The sequence shown here is derived from an EMBL/GenBank/DDBJ whole genome shotgun (WGS) entry which is preliminary data.</text>
</comment>
<gene>
    <name evidence="2" type="ORF">HOLleu_27107</name>
</gene>
<feature type="signal peptide" evidence="1">
    <location>
        <begin position="1"/>
        <end position="21"/>
    </location>
</feature>
<accession>A0A9Q1BQ55</accession>
<keyword evidence="1" id="KW-0732">Signal</keyword>
<organism evidence="2 3">
    <name type="scientific">Holothuria leucospilota</name>
    <name type="common">Black long sea cucumber</name>
    <name type="synonym">Mertensiothuria leucospilota</name>
    <dbReference type="NCBI Taxonomy" id="206669"/>
    <lineage>
        <taxon>Eukaryota</taxon>
        <taxon>Metazoa</taxon>
        <taxon>Echinodermata</taxon>
        <taxon>Eleutherozoa</taxon>
        <taxon>Echinozoa</taxon>
        <taxon>Holothuroidea</taxon>
        <taxon>Aspidochirotacea</taxon>
        <taxon>Aspidochirotida</taxon>
        <taxon>Holothuriidae</taxon>
        <taxon>Holothuria</taxon>
    </lineage>
</organism>
<name>A0A9Q1BQ55_HOLLE</name>
<evidence type="ECO:0000313" key="2">
    <source>
        <dbReference type="EMBL" id="KAJ8030639.1"/>
    </source>
</evidence>
<sequence length="245" mass="27878">MASMLVLSLFALVLGVDFVASNDCCVADQFNVGFAGTKTKIIDSRKISFEPISDPSHNRRVRFQGEAAIDHIGHRYAANVSWYDYRQKTWGSIRFIKLINESTSYVIKDSKCFKKPACQREPPSCVPDDAYLDETMFIGENSLQLNTWRMRIGKQRPVHGDLRFATTQENCIPVFSSLIGRRKMNTTGEYARFEVDGVFFNYTEALSPSSFVIPDICHNATLTIKDKAFGLLEEWHTFQEGMVFL</sequence>
<dbReference type="GO" id="GO:0005764">
    <property type="term" value="C:lysosome"/>
    <property type="evidence" value="ECO:0007669"/>
    <property type="project" value="TreeGrafter"/>
</dbReference>
<dbReference type="GO" id="GO:0007160">
    <property type="term" value="P:cell-matrix adhesion"/>
    <property type="evidence" value="ECO:0007669"/>
    <property type="project" value="InterPro"/>
</dbReference>
<dbReference type="Proteomes" id="UP001152320">
    <property type="component" value="Chromosome 13"/>
</dbReference>
<dbReference type="InterPro" id="IPR001299">
    <property type="entry name" value="Ependymin"/>
</dbReference>
<dbReference type="PANTHER" id="PTHR10697:SF1">
    <property type="entry name" value="MAMMALIAN EPENDYMIN-RELATED PROTEIN 1"/>
    <property type="match status" value="1"/>
</dbReference>
<dbReference type="AlphaFoldDB" id="A0A9Q1BQ55"/>
<dbReference type="Pfam" id="PF00811">
    <property type="entry name" value="Ependymin"/>
    <property type="match status" value="1"/>
</dbReference>
<dbReference type="EMBL" id="JAIZAY010000013">
    <property type="protein sequence ID" value="KAJ8030639.1"/>
    <property type="molecule type" value="Genomic_DNA"/>
</dbReference>
<dbReference type="PANTHER" id="PTHR10697">
    <property type="entry name" value="MAMMALIAN EPENDYMIN-RELATED PROTEIN 1"/>
    <property type="match status" value="1"/>
</dbReference>
<proteinExistence type="predicted"/>
<protein>
    <recommendedName>
        <fullName evidence="4">Ependymin-related protein</fullName>
    </recommendedName>
</protein>
<keyword evidence="3" id="KW-1185">Reference proteome</keyword>
<feature type="chain" id="PRO_5040411743" description="Ependymin-related protein" evidence="1">
    <location>
        <begin position="22"/>
        <end position="245"/>
    </location>
</feature>